<gene>
    <name evidence="16" type="ORF">I6N98_11845</name>
</gene>
<dbReference type="InterPro" id="IPR012910">
    <property type="entry name" value="Plug_dom"/>
</dbReference>
<reference evidence="16 17" key="1">
    <citation type="submission" date="2020-12" db="EMBL/GenBank/DDBJ databases">
        <authorList>
            <person name="Shan Y."/>
        </authorList>
    </citation>
    <scope>NUCLEOTIDE SEQUENCE [LARGE SCALE GENOMIC DNA]</scope>
    <source>
        <strain evidence="17">csc3.9</strain>
    </source>
</reference>
<evidence type="ECO:0000259" key="14">
    <source>
        <dbReference type="Pfam" id="PF00593"/>
    </source>
</evidence>
<evidence type="ECO:0000313" key="16">
    <source>
        <dbReference type="EMBL" id="QQD17061.1"/>
    </source>
</evidence>
<keyword evidence="5 11" id="KW-0812">Transmembrane</keyword>
<keyword evidence="8 11" id="KW-0472">Membrane</keyword>
<dbReference type="GO" id="GO:0044718">
    <property type="term" value="P:siderophore transmembrane transport"/>
    <property type="evidence" value="ECO:0007669"/>
    <property type="project" value="TreeGrafter"/>
</dbReference>
<evidence type="ECO:0000256" key="5">
    <source>
        <dbReference type="ARBA" id="ARBA00022692"/>
    </source>
</evidence>
<keyword evidence="4 11" id="KW-1134">Transmembrane beta strand</keyword>
<feature type="domain" description="TonB-dependent receptor plug" evidence="15">
    <location>
        <begin position="61"/>
        <end position="161"/>
    </location>
</feature>
<evidence type="ECO:0000256" key="13">
    <source>
        <dbReference type="SAM" id="SignalP"/>
    </source>
</evidence>
<dbReference type="InterPro" id="IPR000531">
    <property type="entry name" value="Beta-barrel_TonB"/>
</dbReference>
<dbReference type="EMBL" id="CP066167">
    <property type="protein sequence ID" value="QQD17061.1"/>
    <property type="molecule type" value="Genomic_DNA"/>
</dbReference>
<evidence type="ECO:0000256" key="11">
    <source>
        <dbReference type="PROSITE-ProRule" id="PRU01360"/>
    </source>
</evidence>
<dbReference type="KEGG" id="snan:I6N98_11845"/>
<feature type="signal peptide" evidence="13">
    <location>
        <begin position="1"/>
        <end position="21"/>
    </location>
</feature>
<dbReference type="PROSITE" id="PS52016">
    <property type="entry name" value="TONB_DEPENDENT_REC_3"/>
    <property type="match status" value="1"/>
</dbReference>
<evidence type="ECO:0000256" key="2">
    <source>
        <dbReference type="ARBA" id="ARBA00008143"/>
    </source>
</evidence>
<dbReference type="Pfam" id="PF00593">
    <property type="entry name" value="TonB_dep_Rec_b-barrel"/>
    <property type="match status" value="1"/>
</dbReference>
<dbReference type="PANTHER" id="PTHR30069">
    <property type="entry name" value="TONB-DEPENDENT OUTER MEMBRANE RECEPTOR"/>
    <property type="match status" value="1"/>
</dbReference>
<evidence type="ECO:0000256" key="8">
    <source>
        <dbReference type="ARBA" id="ARBA00023136"/>
    </source>
</evidence>
<evidence type="ECO:0000256" key="6">
    <source>
        <dbReference type="ARBA" id="ARBA00022729"/>
    </source>
</evidence>
<dbReference type="Gene3D" id="2.170.130.10">
    <property type="entry name" value="TonB-dependent receptor, plug domain"/>
    <property type="match status" value="1"/>
</dbReference>
<evidence type="ECO:0000256" key="3">
    <source>
        <dbReference type="ARBA" id="ARBA00022448"/>
    </source>
</evidence>
<dbReference type="RefSeq" id="WP_198568563.1">
    <property type="nucleotide sequence ID" value="NZ_CP066167.1"/>
</dbReference>
<dbReference type="AlphaFoldDB" id="A0A7T4UNY7"/>
<organism evidence="16 17">
    <name type="scientific">Spongiibacter nanhainus</name>
    <dbReference type="NCBI Taxonomy" id="2794344"/>
    <lineage>
        <taxon>Bacteria</taxon>
        <taxon>Pseudomonadati</taxon>
        <taxon>Pseudomonadota</taxon>
        <taxon>Gammaproteobacteria</taxon>
        <taxon>Cellvibrionales</taxon>
        <taxon>Spongiibacteraceae</taxon>
        <taxon>Spongiibacter</taxon>
    </lineage>
</organism>
<dbReference type="GO" id="GO:0015344">
    <property type="term" value="F:siderophore uptake transmembrane transporter activity"/>
    <property type="evidence" value="ECO:0007669"/>
    <property type="project" value="TreeGrafter"/>
</dbReference>
<evidence type="ECO:0000256" key="1">
    <source>
        <dbReference type="ARBA" id="ARBA00004571"/>
    </source>
</evidence>
<dbReference type="GO" id="GO:0009279">
    <property type="term" value="C:cell outer membrane"/>
    <property type="evidence" value="ECO:0007669"/>
    <property type="project" value="UniProtKB-SubCell"/>
</dbReference>
<evidence type="ECO:0000259" key="15">
    <source>
        <dbReference type="Pfam" id="PF07715"/>
    </source>
</evidence>
<evidence type="ECO:0000256" key="7">
    <source>
        <dbReference type="ARBA" id="ARBA00023077"/>
    </source>
</evidence>
<accession>A0A7T4UNY7</accession>
<proteinExistence type="inferred from homology"/>
<keyword evidence="10 11" id="KW-0998">Cell outer membrane</keyword>
<keyword evidence="3 11" id="KW-0813">Transport</keyword>
<dbReference type="Gene3D" id="2.40.170.20">
    <property type="entry name" value="TonB-dependent receptor, beta-barrel domain"/>
    <property type="match status" value="1"/>
</dbReference>
<protein>
    <submittedName>
        <fullName evidence="16">TonB-dependent receptor</fullName>
    </submittedName>
</protein>
<feature type="chain" id="PRO_5032983284" evidence="13">
    <location>
        <begin position="22"/>
        <end position="655"/>
    </location>
</feature>
<keyword evidence="17" id="KW-1185">Reference proteome</keyword>
<sequence>MKTSQWAAAAYCLCIAGGLHAVEKSEPQDPHHTDVEHMLVSDQQREQRRSITDIDLASFTGFVHLIDRSEFDHRFVDFSDLLDTLPGIQVSQSGGTGTFSSVSVRGSSGKQVNIFLDGLLLNSPNSGSASVSQIPSILIERIEAYPDFTPAQLGNANLAGAINFKSRDLSSAQPGAKLSLAKGSFGLENAELSAWGKLSNWEVIGGGSTLTTDNDFPVDHDIFTTTAKRRRNDGYAQDSVFLKLGRRWKSGQFNTLFQSSDTEKELPTTLNQRRDNATLNNQSWRLQTVLDYQLGKIDIGHRAFIAAEKDIYRDPDSTVGLGEDHIETELDGTGLFNTAQYIWGEHAWVLSLELRQDDITQRDKLDSEDIIDAQRNTAILALADSWCLNDQWLLTATVRQYWVEDEVAFSLRDFAASDDIDESAANLGAQWSPSSHLAVKSNIGLLVRIPTLSEKFGSRGLFEGNADLQAEQALSIDAGFALSWPHFSLDTSVFYRQTDDGIVTLFDSRGVGQPQNIAQSDVVGIESEFTYQLTDWLAVDGNATLLDTDNQSDIRAAKGKKLPGIYHQSAGIGLVATTGVARVEVHYQHHDELYYETANAVEADAKKELNASVTTSWRAVTLDFSARNLRDENFLDMNRFPTPGRSYVLTISVEI</sequence>
<dbReference type="Proteomes" id="UP000596063">
    <property type="component" value="Chromosome"/>
</dbReference>
<keyword evidence="9 16" id="KW-0675">Receptor</keyword>
<evidence type="ECO:0000313" key="17">
    <source>
        <dbReference type="Proteomes" id="UP000596063"/>
    </source>
</evidence>
<evidence type="ECO:0000256" key="9">
    <source>
        <dbReference type="ARBA" id="ARBA00023170"/>
    </source>
</evidence>
<dbReference type="Pfam" id="PF07715">
    <property type="entry name" value="Plug"/>
    <property type="match status" value="1"/>
</dbReference>
<keyword evidence="6 13" id="KW-0732">Signal</keyword>
<dbReference type="InterPro" id="IPR036942">
    <property type="entry name" value="Beta-barrel_TonB_sf"/>
</dbReference>
<feature type="domain" description="TonB-dependent receptor-like beta-barrel" evidence="14">
    <location>
        <begin position="224"/>
        <end position="629"/>
    </location>
</feature>
<dbReference type="InterPro" id="IPR039426">
    <property type="entry name" value="TonB-dep_rcpt-like"/>
</dbReference>
<evidence type="ECO:0000256" key="12">
    <source>
        <dbReference type="RuleBase" id="RU003357"/>
    </source>
</evidence>
<dbReference type="PANTHER" id="PTHR30069:SF29">
    <property type="entry name" value="HEMOGLOBIN AND HEMOGLOBIN-HAPTOGLOBIN-BINDING PROTEIN 1-RELATED"/>
    <property type="match status" value="1"/>
</dbReference>
<dbReference type="InterPro" id="IPR037066">
    <property type="entry name" value="Plug_dom_sf"/>
</dbReference>
<comment type="similarity">
    <text evidence="2">Belongs to the TonB-dependent receptor family. Hemoglobin/haptoglobin binding protein subfamily.</text>
</comment>
<dbReference type="SUPFAM" id="SSF56935">
    <property type="entry name" value="Porins"/>
    <property type="match status" value="1"/>
</dbReference>
<keyword evidence="7 12" id="KW-0798">TonB box</keyword>
<evidence type="ECO:0000256" key="10">
    <source>
        <dbReference type="ARBA" id="ARBA00023237"/>
    </source>
</evidence>
<comment type="subcellular location">
    <subcellularLocation>
        <location evidence="1 11">Cell outer membrane</location>
        <topology evidence="1 11">Multi-pass membrane protein</topology>
    </subcellularLocation>
</comment>
<evidence type="ECO:0000256" key="4">
    <source>
        <dbReference type="ARBA" id="ARBA00022452"/>
    </source>
</evidence>
<name>A0A7T4UNY7_9GAMM</name>